<accession>A0A2H9T5K3</accession>
<protein>
    <submittedName>
        <fullName evidence="1">Uncharacterized protein</fullName>
    </submittedName>
</protein>
<comment type="caution">
    <text evidence="1">The sequence shown here is derived from an EMBL/GenBank/DDBJ whole genome shotgun (WGS) entry which is preliminary data.</text>
</comment>
<organism evidence="1">
    <name type="scientific">invertebrate metagenome</name>
    <dbReference type="NCBI Taxonomy" id="1711999"/>
    <lineage>
        <taxon>unclassified sequences</taxon>
        <taxon>metagenomes</taxon>
        <taxon>organismal metagenomes</taxon>
    </lineage>
</organism>
<gene>
    <name evidence="1" type="ORF">CI610_02558</name>
</gene>
<evidence type="ECO:0000313" key="1">
    <source>
        <dbReference type="EMBL" id="PJE78505.1"/>
    </source>
</evidence>
<dbReference type="EMBL" id="NSIT01000168">
    <property type="protein sequence ID" value="PJE78505.1"/>
    <property type="molecule type" value="Genomic_DNA"/>
</dbReference>
<name>A0A2H9T5K3_9ZZZZ</name>
<proteinExistence type="predicted"/>
<reference evidence="1" key="1">
    <citation type="journal article" date="2017" name="Appl. Environ. Microbiol.">
        <title>Molecular characterization of an Endozoicomonas-like organism causing infection in king scallop Pecten maximus L.</title>
        <authorList>
            <person name="Cano I."/>
            <person name="van Aerle R."/>
            <person name="Ross S."/>
            <person name="Verner-Jeffreys D.W."/>
            <person name="Paley R.K."/>
            <person name="Rimmer G."/>
            <person name="Ryder D."/>
            <person name="Hooper P."/>
            <person name="Stone D."/>
            <person name="Feist S.W."/>
        </authorList>
    </citation>
    <scope>NUCLEOTIDE SEQUENCE</scope>
</reference>
<sequence length="121" mass="13579">MSMTLTLKHGITSIKNTLGDKQQLKKAIQSTLERYPFDLPLERLCDENGWPQRKIKVTDCCLNTKSSDIKVHLHVDFIEVIASCCGDIRDLSHKNVPLILHLDKTTGLLSVSIDEASDGIY</sequence>
<dbReference type="AlphaFoldDB" id="A0A2H9T5K3"/>